<organism evidence="3 4">
    <name type="scientific">Vigna unguiculata</name>
    <name type="common">Cowpea</name>
    <dbReference type="NCBI Taxonomy" id="3917"/>
    <lineage>
        <taxon>Eukaryota</taxon>
        <taxon>Viridiplantae</taxon>
        <taxon>Streptophyta</taxon>
        <taxon>Embryophyta</taxon>
        <taxon>Tracheophyta</taxon>
        <taxon>Spermatophyta</taxon>
        <taxon>Magnoliopsida</taxon>
        <taxon>eudicotyledons</taxon>
        <taxon>Gunneridae</taxon>
        <taxon>Pentapetalae</taxon>
        <taxon>rosids</taxon>
        <taxon>fabids</taxon>
        <taxon>Fabales</taxon>
        <taxon>Fabaceae</taxon>
        <taxon>Papilionoideae</taxon>
        <taxon>50 kb inversion clade</taxon>
        <taxon>NPAAA clade</taxon>
        <taxon>indigoferoid/millettioid clade</taxon>
        <taxon>Phaseoleae</taxon>
        <taxon>Vigna</taxon>
    </lineage>
</organism>
<dbReference type="InterPro" id="IPR019193">
    <property type="entry name" value="UBQ-conj_enz_E2-bd_prot"/>
</dbReference>
<sequence length="925" mass="102287">MGGDEGEQGWRYTWEAQSHVPTLRLMVFPNDKTLNPSLHCHDLAINLHSSHSFLTLTTSSLSLRVPLPAVLLDADSPVTFRPLSDHIEVKLLLLLPVDHPILSSLHPSPTPLPDPLVSESDVKKLSSAGEVDFYCRTCTFKLTEIPLRNFVEMPSVNWREVADNWFGACCCSFGGISEKMVMRYVSSYTCMPGVCLLTSASVTICKDDLVEYNFPEGCAKQECTSVAENPRDDGIVKLLRSCELNDERTSTCSDDERTSTCSDDERTSTCSDDGGVNLAFDSNYRFERSEDEKLSMKLRSEVAKSKPDCGHFSDSHPDSNGTKDVTEIPSCCAHMKNNLGDEDSEHHSCGTAGREGMPTETLEILGNQKTLLNGFLEDIFMARLSNLTKDIDWREFTCPQCASIIGAYPCCEGHTPVDGGVRLFKCYISTCLPVGGSEDMFSKYTLGKMFANRLMECANDESLFRFVIRDLTTKAPVLQIILLNPDTWSCSGNCSGTEDKESVHKLKLQPIIKVLYSDFHNATESQSRCRFSLTPPHIAFPKIPIKNQSKNALLDGVRRFMPRPGHAAEFFTVLMQQGSDLIVRFCKDVESRSQTGYVGFGRFDKFNNFVAGSGQHDFMQEYYNGDLMGCEQSYDKMGRTAQVNMVCGSCSNGLCKGRPGCICNVTHESNCRVLVDLAIPCDKPGPHVFQGFTVGFHPRSWELVYNGLTQIGFEEPHHDFSFHTGQTQVVLFMTAVASLSSLVQKPSLKVHPDKGLEVRLSGSAIKGMPPTTLSPSMLIVDWRCEVARDTPYEVNITIPVQGYEPIQFVLTKQCDYTQDPGGGRTRGWAIFGVLSCIFFVSSTLFCCGGFVYKTKVERQRGIDALPGMTILSACLETVSGVGHGYSRPEEVNSAFGSEASWERPPAPPGPSQGEWKPSETKYGAI</sequence>
<keyword evidence="2" id="KW-0812">Transmembrane</keyword>
<protein>
    <submittedName>
        <fullName evidence="3">Ubiquitin-conjugating enzyme E2-binding protein</fullName>
    </submittedName>
</protein>
<name>A0A4D6KYD9_VIGUN</name>
<keyword evidence="4" id="KW-1185">Reference proteome</keyword>
<accession>A0A4D6KYD9</accession>
<evidence type="ECO:0000313" key="4">
    <source>
        <dbReference type="Proteomes" id="UP000501690"/>
    </source>
</evidence>
<feature type="transmembrane region" description="Helical" evidence="2">
    <location>
        <begin position="828"/>
        <end position="852"/>
    </location>
</feature>
<keyword evidence="2" id="KW-1133">Transmembrane helix</keyword>
<dbReference type="Pfam" id="PF09814">
    <property type="entry name" value="HECT_2"/>
    <property type="match status" value="1"/>
</dbReference>
<reference evidence="3 4" key="1">
    <citation type="submission" date="2019-04" db="EMBL/GenBank/DDBJ databases">
        <title>An improved genome assembly and genetic linkage map for asparagus bean, Vigna unguiculata ssp. sesquipedialis.</title>
        <authorList>
            <person name="Xia Q."/>
            <person name="Zhang R."/>
            <person name="Dong Y."/>
        </authorList>
    </citation>
    <scope>NUCLEOTIDE SEQUENCE [LARGE SCALE GENOMIC DNA]</scope>
    <source>
        <tissue evidence="3">Leaf</tissue>
    </source>
</reference>
<feature type="region of interest" description="Disordered" evidence="1">
    <location>
        <begin position="890"/>
        <end position="925"/>
    </location>
</feature>
<gene>
    <name evidence="3" type="ORF">DEO72_LG2g2113</name>
</gene>
<dbReference type="EMBL" id="CP039346">
    <property type="protein sequence ID" value="QCD81783.1"/>
    <property type="molecule type" value="Genomic_DNA"/>
</dbReference>
<evidence type="ECO:0000256" key="2">
    <source>
        <dbReference type="SAM" id="Phobius"/>
    </source>
</evidence>
<evidence type="ECO:0000313" key="3">
    <source>
        <dbReference type="EMBL" id="QCD81783.1"/>
    </source>
</evidence>
<evidence type="ECO:0000256" key="1">
    <source>
        <dbReference type="SAM" id="MobiDB-lite"/>
    </source>
</evidence>
<dbReference type="AlphaFoldDB" id="A0A4D6KYD9"/>
<dbReference type="Proteomes" id="UP000501690">
    <property type="component" value="Linkage Group LG2"/>
</dbReference>
<dbReference type="PANTHER" id="PTHR35752">
    <property type="entry name" value="G-PROTEIN COUPLED RECEPTOR"/>
    <property type="match status" value="1"/>
</dbReference>
<proteinExistence type="predicted"/>
<keyword evidence="2" id="KW-0472">Membrane</keyword>
<dbReference type="PANTHER" id="PTHR35752:SF1">
    <property type="entry name" value="G-PROTEIN COUPLED RECEPTOR"/>
    <property type="match status" value="1"/>
</dbReference>